<dbReference type="SMART" id="SM01199">
    <property type="entry name" value="FDF"/>
    <property type="match status" value="1"/>
</dbReference>
<dbReference type="InterPro" id="IPR025762">
    <property type="entry name" value="DFDF"/>
</dbReference>
<dbReference type="InterPro" id="IPR036652">
    <property type="entry name" value="YjeF_N_dom_sf"/>
</dbReference>
<dbReference type="SUPFAM" id="SSF64153">
    <property type="entry name" value="YjeF N-terminal domain-like"/>
    <property type="match status" value="1"/>
</dbReference>
<evidence type="ECO:0000313" key="9">
    <source>
        <dbReference type="Proteomes" id="UP001164743"/>
    </source>
</evidence>
<evidence type="ECO:0000256" key="1">
    <source>
        <dbReference type="ARBA" id="ARBA00004201"/>
    </source>
</evidence>
<evidence type="ECO:0000256" key="2">
    <source>
        <dbReference type="ARBA" id="ARBA00006610"/>
    </source>
</evidence>
<dbReference type="Pfam" id="PF03853">
    <property type="entry name" value="YjeF_N"/>
    <property type="match status" value="1"/>
</dbReference>
<name>A0ABY7CS86_9BASI</name>
<evidence type="ECO:0000256" key="5">
    <source>
        <dbReference type="SAM" id="MobiDB-lite"/>
    </source>
</evidence>
<keyword evidence="9" id="KW-1185">Reference proteome</keyword>
<dbReference type="PROSITE" id="PS51512">
    <property type="entry name" value="DFDF"/>
    <property type="match status" value="1"/>
</dbReference>
<reference evidence="8" key="1">
    <citation type="submission" date="2022-10" db="EMBL/GenBank/DDBJ databases">
        <title>Puccinia triticina Genome sequencing and assembly.</title>
        <authorList>
            <person name="Li C."/>
        </authorList>
    </citation>
    <scope>NUCLEOTIDE SEQUENCE</scope>
    <source>
        <strain evidence="8">Pt15</strain>
    </source>
</reference>
<accession>A0ABY7CS86</accession>
<feature type="domain" description="DFDF" evidence="7">
    <location>
        <begin position="233"/>
        <end position="269"/>
    </location>
</feature>
<evidence type="ECO:0000313" key="8">
    <source>
        <dbReference type="EMBL" id="WAQ86981.1"/>
    </source>
</evidence>
<comment type="subcellular location">
    <subcellularLocation>
        <location evidence="1">Cytoplasm</location>
        <location evidence="1">P-body</location>
    </subcellularLocation>
</comment>
<feature type="compositionally biased region" description="Basic and acidic residues" evidence="5">
    <location>
        <begin position="194"/>
        <end position="209"/>
    </location>
</feature>
<evidence type="ECO:0000259" key="7">
    <source>
        <dbReference type="PROSITE" id="PS51512"/>
    </source>
</evidence>
<protein>
    <recommendedName>
        <fullName evidence="3">Enhancer of mRNA-decapping protein 3</fullName>
    </recommendedName>
</protein>
<dbReference type="Gene3D" id="3.40.50.10260">
    <property type="entry name" value="YjeF N-terminal domain"/>
    <property type="match status" value="1"/>
</dbReference>
<evidence type="ECO:0000256" key="3">
    <source>
        <dbReference type="ARBA" id="ARBA00015797"/>
    </source>
</evidence>
<dbReference type="PANTHER" id="PTHR13612:SF0">
    <property type="entry name" value="ENHANCER OF MRNA-DECAPPING PROTEIN 3"/>
    <property type="match status" value="1"/>
</dbReference>
<evidence type="ECO:0000256" key="4">
    <source>
        <dbReference type="ARBA" id="ARBA00022490"/>
    </source>
</evidence>
<dbReference type="Pfam" id="PF09532">
    <property type="entry name" value="FDF"/>
    <property type="match status" value="1"/>
</dbReference>
<dbReference type="Proteomes" id="UP001164743">
    <property type="component" value="Chromosome 7A"/>
</dbReference>
<feature type="region of interest" description="Disordered" evidence="5">
    <location>
        <begin position="96"/>
        <end position="128"/>
    </location>
</feature>
<gene>
    <name evidence="8" type="ORF">PtA15_7A710</name>
</gene>
<proteinExistence type="inferred from homology"/>
<feature type="compositionally biased region" description="Low complexity" evidence="5">
    <location>
        <begin position="100"/>
        <end position="111"/>
    </location>
</feature>
<organism evidence="8 9">
    <name type="scientific">Puccinia triticina</name>
    <dbReference type="NCBI Taxonomy" id="208348"/>
    <lineage>
        <taxon>Eukaryota</taxon>
        <taxon>Fungi</taxon>
        <taxon>Dikarya</taxon>
        <taxon>Basidiomycota</taxon>
        <taxon>Pucciniomycotina</taxon>
        <taxon>Pucciniomycetes</taxon>
        <taxon>Pucciniales</taxon>
        <taxon>Pucciniaceae</taxon>
        <taxon>Puccinia</taxon>
    </lineage>
</organism>
<feature type="domain" description="YjeF N-terminal" evidence="6">
    <location>
        <begin position="355"/>
        <end position="572"/>
    </location>
</feature>
<dbReference type="InterPro" id="IPR004443">
    <property type="entry name" value="YjeF_N_dom"/>
</dbReference>
<feature type="region of interest" description="Disordered" evidence="5">
    <location>
        <begin position="143"/>
        <end position="241"/>
    </location>
</feature>
<feature type="compositionally biased region" description="Polar residues" evidence="5">
    <location>
        <begin position="585"/>
        <end position="611"/>
    </location>
</feature>
<dbReference type="GeneID" id="77812241"/>
<dbReference type="PANTHER" id="PTHR13612">
    <property type="entry name" value="ENHANCER OF MRNA-DECAPPING PROTEIN 3"/>
    <property type="match status" value="1"/>
</dbReference>
<comment type="similarity">
    <text evidence="2">Belongs to the EDC3 family.</text>
</comment>
<feature type="compositionally biased region" description="Polar residues" evidence="5">
    <location>
        <begin position="112"/>
        <end position="125"/>
    </location>
</feature>
<feature type="compositionally biased region" description="Low complexity" evidence="5">
    <location>
        <begin position="213"/>
        <end position="231"/>
    </location>
</feature>
<dbReference type="EMBL" id="CP110427">
    <property type="protein sequence ID" value="WAQ86981.1"/>
    <property type="molecule type" value="Genomic_DNA"/>
</dbReference>
<sequence length="629" mass="69201">MPCRPRPLTATTLDHPSHHQQASITMSSPFIGLPISAELSNGTVVEGVIHDIDPSTGKLNLAQARFVRYDGSFSEIQPTFVLEKDFVKDLMLLSTTRQPSSSSSASSSNNSPTHNKSNHQNNGTQPRFADLSINESNQKTAFTQTELTAQPNPQNPQPPSRRRRRDRDQPKKQQPDQANHNHNHHFSSHPFNPHTRDRPHSAVSAHEDTDGIPTPELSPPLTTTTQPQTSASPPPIVRSDFNQDFDFQAGLMAFDKAKLWAEIASTDSTDPKDRLVAHNRKKTNGVHFGQARQEEDYPRHRNLGPTEMVLSAQEQVTNGSTVSNPWLQSPNNKSSNSCIISNDGHPIYPVRFDRLNQALSAASVEYGPSLIQRVENAGRSMADYIIKLLRQSLSSPKSYKQSTISILVGSHGTKASCAIRTGALLALKGFKVFLILSTPNRKSTKARNDAFEFQLRLFSSAGALICPHVRDLPSSPTLIIEALAENSITSVPNHLLIDKSLVDYTHCAPTLSIDISSYLNYDTGEPLVAAAHIPSHQYLVCLGALPQGVLKSSTTPMEVCLIDLTLSESCWISTDKDSDEEYEQPGSSTNQSGVTNGNHQSRINLSSNRQPSLPPASWGDEWYTILKIR</sequence>
<feature type="region of interest" description="Disordered" evidence="5">
    <location>
        <begin position="576"/>
        <end position="618"/>
    </location>
</feature>
<keyword evidence="4" id="KW-0963">Cytoplasm</keyword>
<evidence type="ECO:0000259" key="6">
    <source>
        <dbReference type="PROSITE" id="PS51385"/>
    </source>
</evidence>
<dbReference type="InterPro" id="IPR019050">
    <property type="entry name" value="FDF_dom"/>
</dbReference>
<dbReference type="RefSeq" id="XP_053022536.1">
    <property type="nucleotide sequence ID" value="XM_053171346.1"/>
</dbReference>
<dbReference type="PROSITE" id="PS51385">
    <property type="entry name" value="YJEF_N"/>
    <property type="match status" value="1"/>
</dbReference>